<organism evidence="2 3">
    <name type="scientific">Myxococcus llanfairpwllgwyngyllgogerychwyrndrobwllllantysiliogogogochensis</name>
    <dbReference type="NCBI Taxonomy" id="2590453"/>
    <lineage>
        <taxon>Bacteria</taxon>
        <taxon>Pseudomonadati</taxon>
        <taxon>Myxococcota</taxon>
        <taxon>Myxococcia</taxon>
        <taxon>Myxococcales</taxon>
        <taxon>Cystobacterineae</taxon>
        <taxon>Myxococcaceae</taxon>
        <taxon>Myxococcus</taxon>
    </lineage>
</organism>
<evidence type="ECO:0000256" key="1">
    <source>
        <dbReference type="SAM" id="MobiDB-lite"/>
    </source>
</evidence>
<dbReference type="PROSITE" id="PS51257">
    <property type="entry name" value="PROKAR_LIPOPROTEIN"/>
    <property type="match status" value="1"/>
</dbReference>
<reference evidence="2 3" key="1">
    <citation type="submission" date="2019-06" db="EMBL/GenBank/DDBJ databases">
        <authorList>
            <person name="Livingstone P."/>
            <person name="Whitworth D."/>
        </authorList>
    </citation>
    <scope>NUCLEOTIDE SEQUENCE [LARGE SCALE GENOMIC DNA]</scope>
    <source>
        <strain evidence="2 3">AM401</strain>
    </source>
</reference>
<name>A0A540WN84_9BACT</name>
<feature type="region of interest" description="Disordered" evidence="1">
    <location>
        <begin position="79"/>
        <end position="98"/>
    </location>
</feature>
<protein>
    <recommendedName>
        <fullName evidence="4">Lipoprotein</fullName>
    </recommendedName>
</protein>
<gene>
    <name evidence="2" type="ORF">FJV41_39265</name>
</gene>
<dbReference type="AlphaFoldDB" id="A0A540WN84"/>
<accession>A0A540WN84</accession>
<comment type="caution">
    <text evidence="2">The sequence shown here is derived from an EMBL/GenBank/DDBJ whole genome shotgun (WGS) entry which is preliminary data.</text>
</comment>
<dbReference type="Proteomes" id="UP000315369">
    <property type="component" value="Unassembled WGS sequence"/>
</dbReference>
<feature type="region of interest" description="Disordered" evidence="1">
    <location>
        <begin position="28"/>
        <end position="62"/>
    </location>
</feature>
<evidence type="ECO:0000313" key="2">
    <source>
        <dbReference type="EMBL" id="TQF10471.1"/>
    </source>
</evidence>
<sequence length="98" mass="10574">MFVKSNQWSRWMVAGVLLVGLGCRGPGDELKRDASAPPTPDASSEANVRSEPPRLEEDAGAPVCPPRQYQCCDGSCSENKRCPGIACDPRPVPPSYKE</sequence>
<evidence type="ECO:0008006" key="4">
    <source>
        <dbReference type="Google" id="ProtNLM"/>
    </source>
</evidence>
<dbReference type="EMBL" id="VIFM01000252">
    <property type="protein sequence ID" value="TQF10471.1"/>
    <property type="molecule type" value="Genomic_DNA"/>
</dbReference>
<evidence type="ECO:0000313" key="3">
    <source>
        <dbReference type="Proteomes" id="UP000315369"/>
    </source>
</evidence>
<keyword evidence="3" id="KW-1185">Reference proteome</keyword>
<proteinExistence type="predicted"/>